<dbReference type="Gene3D" id="3.40.50.2000">
    <property type="entry name" value="Glycogen Phosphorylase B"/>
    <property type="match status" value="1"/>
</dbReference>
<evidence type="ECO:0000313" key="3">
    <source>
        <dbReference type="Proteomes" id="UP001165653"/>
    </source>
</evidence>
<reference evidence="2" key="1">
    <citation type="submission" date="2022-10" db="EMBL/GenBank/DDBJ databases">
        <title>Luteolibacter sp. GHJ8, whole genome shotgun sequencing project.</title>
        <authorList>
            <person name="Zhao G."/>
            <person name="Shen L."/>
        </authorList>
    </citation>
    <scope>NUCLEOTIDE SEQUENCE</scope>
    <source>
        <strain evidence="2">GHJ8</strain>
    </source>
</reference>
<proteinExistence type="predicted"/>
<dbReference type="Proteomes" id="UP001165653">
    <property type="component" value="Unassembled WGS sequence"/>
</dbReference>
<evidence type="ECO:0000313" key="2">
    <source>
        <dbReference type="EMBL" id="MCW1914806.1"/>
    </source>
</evidence>
<dbReference type="Pfam" id="PF04101">
    <property type="entry name" value="Glyco_tran_28_C"/>
    <property type="match status" value="1"/>
</dbReference>
<organism evidence="2 3">
    <name type="scientific">Luteolibacter rhizosphaerae</name>
    <dbReference type="NCBI Taxonomy" id="2989719"/>
    <lineage>
        <taxon>Bacteria</taxon>
        <taxon>Pseudomonadati</taxon>
        <taxon>Verrucomicrobiota</taxon>
        <taxon>Verrucomicrobiia</taxon>
        <taxon>Verrucomicrobiales</taxon>
        <taxon>Verrucomicrobiaceae</taxon>
        <taxon>Luteolibacter</taxon>
    </lineage>
</organism>
<name>A0ABT3G5P1_9BACT</name>
<keyword evidence="3" id="KW-1185">Reference proteome</keyword>
<dbReference type="RefSeq" id="WP_264514341.1">
    <property type="nucleotide sequence ID" value="NZ_JAPDDR010000007.1"/>
</dbReference>
<accession>A0ABT3G5P1</accession>
<protein>
    <recommendedName>
        <fullName evidence="1">Glycosyl transferase family 28 C-terminal domain-containing protein</fullName>
    </recommendedName>
</protein>
<comment type="caution">
    <text evidence="2">The sequence shown here is derived from an EMBL/GenBank/DDBJ whole genome shotgun (WGS) entry which is preliminary data.</text>
</comment>
<gene>
    <name evidence="2" type="ORF">OJ996_14560</name>
</gene>
<sequence>MILVTVGTDMPFDRMMKVVDEWAGESGRKDVFAQIGEGGWEPRHIPFVNFFDPAEFKQHFAEARLIIGHAGMGTILSALLHGKPILVMPKLARLGEHRNEHQTATAKRMMELGNVNVAFDEDEMRAKLSLVDSLQARGPIGAYASGPLVEGIRDFIFTGKGKRA</sequence>
<evidence type="ECO:0000259" key="1">
    <source>
        <dbReference type="Pfam" id="PF04101"/>
    </source>
</evidence>
<dbReference type="EMBL" id="JAPDDR010000007">
    <property type="protein sequence ID" value="MCW1914806.1"/>
    <property type="molecule type" value="Genomic_DNA"/>
</dbReference>
<dbReference type="InterPro" id="IPR007235">
    <property type="entry name" value="Glyco_trans_28_C"/>
</dbReference>
<dbReference type="SUPFAM" id="SSF53756">
    <property type="entry name" value="UDP-Glycosyltransferase/glycogen phosphorylase"/>
    <property type="match status" value="1"/>
</dbReference>
<feature type="domain" description="Glycosyl transferase family 28 C-terminal" evidence="1">
    <location>
        <begin position="1"/>
        <end position="118"/>
    </location>
</feature>